<protein>
    <submittedName>
        <fullName evidence="8">Peptidase</fullName>
    </submittedName>
</protein>
<feature type="chain" id="PRO_5046693452" evidence="5">
    <location>
        <begin position="29"/>
        <end position="519"/>
    </location>
</feature>
<dbReference type="Proteomes" id="UP001144280">
    <property type="component" value="Unassembled WGS sequence"/>
</dbReference>
<feature type="region of interest" description="Disordered" evidence="4">
    <location>
        <begin position="29"/>
        <end position="51"/>
    </location>
</feature>
<evidence type="ECO:0000313" key="8">
    <source>
        <dbReference type="EMBL" id="GLI02800.1"/>
    </source>
</evidence>
<dbReference type="EMBL" id="BSDI01000069">
    <property type="protein sequence ID" value="GLI02800.1"/>
    <property type="molecule type" value="Genomic_DNA"/>
</dbReference>
<accession>A0ABQ5R8T5</accession>
<dbReference type="Pfam" id="PF08386">
    <property type="entry name" value="Abhydrolase_4"/>
    <property type="match status" value="1"/>
</dbReference>
<dbReference type="Pfam" id="PF00561">
    <property type="entry name" value="Abhydrolase_1"/>
    <property type="match status" value="1"/>
</dbReference>
<feature type="domain" description="AB hydrolase-1" evidence="6">
    <location>
        <begin position="111"/>
        <end position="295"/>
    </location>
</feature>
<dbReference type="Gene3D" id="3.40.50.1820">
    <property type="entry name" value="alpha/beta hydrolase"/>
    <property type="match status" value="1"/>
</dbReference>
<feature type="domain" description="Peptidase S33 tripeptidyl aminopeptidase-like C-terminal" evidence="7">
    <location>
        <begin position="417"/>
        <end position="517"/>
    </location>
</feature>
<name>A0ABQ5R8T5_9ACTN</name>
<sequence length="519" mass="54510">MPVSRTLRALAVLLVTGLVAGCTVPVYAPNTGRNGGDTATPSPAGSGEAVTWRPCPDVPEDLVGRGAPNMRYECGSIAVPQDWASPGGTGTFEIALIRARSTRQDDRIGSLLVNPGGPGASGIDTAVYLSFGETYGGLPDDILRRFDIVGFDPRGVNRSSPVECISDDDLDASFGADPDPDTQAEFDSLVALNQRIGQGCGAKYGDKLGLYATEQAARDMDAIRTAVGDDKLTYLGYSYGTLLGATYAQLFPQKIRAMVLDGAVDPGQDLLAGSESQAKGFELAFSNFATWCGSNASKCPIAPDARAAVMTAIDKARTSPVRGNGGREATSGWVLYAVISSLYTEQGWEELGKAIGDLAKGDADGVFELADSYAERDNSGRYSNLFDANLAVNCADAPVSPEVSQIRAAQSQWRAKYPLFGAPLAVGMLPCAFWPAKRDPYPTGAATGAPPIVVVGTTGDPATPYEQTAKLASMLGVGVVLTWEGEGHTAYPQTRCISDAVDKYLLDLNPPPAGQRCPR</sequence>
<keyword evidence="2 5" id="KW-0732">Signal</keyword>
<organism evidence="8 9">
    <name type="scientific">Phytohabitans aurantiacus</name>
    <dbReference type="NCBI Taxonomy" id="3016789"/>
    <lineage>
        <taxon>Bacteria</taxon>
        <taxon>Bacillati</taxon>
        <taxon>Actinomycetota</taxon>
        <taxon>Actinomycetes</taxon>
        <taxon>Micromonosporales</taxon>
        <taxon>Micromonosporaceae</taxon>
    </lineage>
</organism>
<dbReference type="PROSITE" id="PS51257">
    <property type="entry name" value="PROKAR_LIPOPROTEIN"/>
    <property type="match status" value="1"/>
</dbReference>
<evidence type="ECO:0000313" key="9">
    <source>
        <dbReference type="Proteomes" id="UP001144280"/>
    </source>
</evidence>
<comment type="caution">
    <text evidence="8">The sequence shown here is derived from an EMBL/GenBank/DDBJ whole genome shotgun (WGS) entry which is preliminary data.</text>
</comment>
<feature type="signal peptide" evidence="5">
    <location>
        <begin position="1"/>
        <end position="28"/>
    </location>
</feature>
<comment type="similarity">
    <text evidence="1">Belongs to the peptidase S33 family.</text>
</comment>
<dbReference type="PANTHER" id="PTHR43248">
    <property type="entry name" value="2-SUCCINYL-6-HYDROXY-2,4-CYCLOHEXADIENE-1-CARBOXYLATE SYNTHASE"/>
    <property type="match status" value="1"/>
</dbReference>
<evidence type="ECO:0000259" key="7">
    <source>
        <dbReference type="Pfam" id="PF08386"/>
    </source>
</evidence>
<evidence type="ECO:0000256" key="5">
    <source>
        <dbReference type="SAM" id="SignalP"/>
    </source>
</evidence>
<evidence type="ECO:0000256" key="3">
    <source>
        <dbReference type="ARBA" id="ARBA00022801"/>
    </source>
</evidence>
<evidence type="ECO:0000256" key="4">
    <source>
        <dbReference type="SAM" id="MobiDB-lite"/>
    </source>
</evidence>
<dbReference type="InterPro" id="IPR051601">
    <property type="entry name" value="Serine_prot/Carboxylest_S33"/>
</dbReference>
<dbReference type="RefSeq" id="WP_407676921.1">
    <property type="nucleotide sequence ID" value="NZ_BSDI01000069.1"/>
</dbReference>
<dbReference type="SUPFAM" id="SSF53474">
    <property type="entry name" value="alpha/beta-Hydrolases"/>
    <property type="match status" value="1"/>
</dbReference>
<reference evidence="8" key="1">
    <citation type="submission" date="2022-12" db="EMBL/GenBank/DDBJ databases">
        <title>New Phytohabitans aurantiacus sp. RD004123 nov., an actinomycete isolated from soil.</title>
        <authorList>
            <person name="Triningsih D.W."/>
            <person name="Harunari E."/>
            <person name="Igarashi Y."/>
        </authorList>
    </citation>
    <scope>NUCLEOTIDE SEQUENCE</scope>
    <source>
        <strain evidence="8">RD004123</strain>
    </source>
</reference>
<evidence type="ECO:0000256" key="2">
    <source>
        <dbReference type="ARBA" id="ARBA00022729"/>
    </source>
</evidence>
<keyword evidence="9" id="KW-1185">Reference proteome</keyword>
<evidence type="ECO:0000256" key="1">
    <source>
        <dbReference type="ARBA" id="ARBA00010088"/>
    </source>
</evidence>
<dbReference type="InterPro" id="IPR013595">
    <property type="entry name" value="Pept_S33_TAP-like_C"/>
</dbReference>
<dbReference type="InterPro" id="IPR029058">
    <property type="entry name" value="AB_hydrolase_fold"/>
</dbReference>
<evidence type="ECO:0000259" key="6">
    <source>
        <dbReference type="Pfam" id="PF00561"/>
    </source>
</evidence>
<dbReference type="InterPro" id="IPR000073">
    <property type="entry name" value="AB_hydrolase_1"/>
</dbReference>
<proteinExistence type="inferred from homology"/>
<keyword evidence="3" id="KW-0378">Hydrolase</keyword>
<gene>
    <name evidence="8" type="ORF">Pa4123_80780</name>
</gene>
<dbReference type="PANTHER" id="PTHR43248:SF29">
    <property type="entry name" value="TRIPEPTIDYL AMINOPEPTIDASE"/>
    <property type="match status" value="1"/>
</dbReference>